<evidence type="ECO:0000256" key="1">
    <source>
        <dbReference type="ARBA" id="ARBA00022737"/>
    </source>
</evidence>
<keyword evidence="6" id="KW-0175">Coiled coil</keyword>
<dbReference type="FunFam" id="3.40.50.300:FF:000010">
    <property type="entry name" value="Chaperone clpB 1, putative"/>
    <property type="match status" value="1"/>
</dbReference>
<dbReference type="RefSeq" id="WP_150074240.1">
    <property type="nucleotide sequence ID" value="NZ_VWOX01000001.1"/>
</dbReference>
<dbReference type="SMART" id="SM00382">
    <property type="entry name" value="AAA"/>
    <property type="match status" value="2"/>
</dbReference>
<evidence type="ECO:0000313" key="10">
    <source>
        <dbReference type="EMBL" id="KAA5547131.1"/>
    </source>
</evidence>
<dbReference type="CDD" id="cd19499">
    <property type="entry name" value="RecA-like_ClpB_Hsp104-like"/>
    <property type="match status" value="1"/>
</dbReference>
<name>A0A5M6DHX3_9BACT</name>
<dbReference type="InterPro" id="IPR001270">
    <property type="entry name" value="ClpA/B"/>
</dbReference>
<feature type="region of interest" description="Disordered" evidence="7">
    <location>
        <begin position="151"/>
        <end position="181"/>
    </location>
</feature>
<dbReference type="FunFam" id="3.40.50.300:FF:000025">
    <property type="entry name" value="ATP-dependent Clp protease subunit"/>
    <property type="match status" value="1"/>
</dbReference>
<dbReference type="EMBL" id="VWOX01000001">
    <property type="protein sequence ID" value="KAA5547131.1"/>
    <property type="molecule type" value="Genomic_DNA"/>
</dbReference>
<dbReference type="Pfam" id="PF02861">
    <property type="entry name" value="Clp_N"/>
    <property type="match status" value="1"/>
</dbReference>
<dbReference type="Gene3D" id="3.40.50.300">
    <property type="entry name" value="P-loop containing nucleotide triphosphate hydrolases"/>
    <property type="match status" value="2"/>
</dbReference>
<dbReference type="CDD" id="cd00009">
    <property type="entry name" value="AAA"/>
    <property type="match status" value="1"/>
</dbReference>
<comment type="caution">
    <text evidence="10">The sequence shown here is derived from an EMBL/GenBank/DDBJ whole genome shotgun (WGS) entry which is preliminary data.</text>
</comment>
<dbReference type="InterPro" id="IPR018368">
    <property type="entry name" value="ClpA/B_CS1"/>
</dbReference>
<keyword evidence="1 5" id="KW-0677">Repeat</keyword>
<evidence type="ECO:0000256" key="4">
    <source>
        <dbReference type="ARBA" id="ARBA00023186"/>
    </source>
</evidence>
<feature type="domain" description="UVR" evidence="8">
    <location>
        <begin position="434"/>
        <end position="469"/>
    </location>
</feature>
<evidence type="ECO:0000256" key="7">
    <source>
        <dbReference type="SAM" id="MobiDB-lite"/>
    </source>
</evidence>
<feature type="compositionally biased region" description="Low complexity" evidence="7">
    <location>
        <begin position="162"/>
        <end position="176"/>
    </location>
</feature>
<dbReference type="GO" id="GO:0034605">
    <property type="term" value="P:cellular response to heat"/>
    <property type="evidence" value="ECO:0007669"/>
    <property type="project" value="TreeGrafter"/>
</dbReference>
<reference evidence="10 11" key="1">
    <citation type="submission" date="2019-08" db="EMBL/GenBank/DDBJ databases">
        <authorList>
            <person name="Dhanesh K."/>
            <person name="Kumar G."/>
            <person name="Sasikala C."/>
            <person name="Venkata Ramana C."/>
        </authorList>
    </citation>
    <scope>NUCLEOTIDE SEQUENCE [LARGE SCALE GENOMIC DNA]</scope>
    <source>
        <strain evidence="10 11">JC645</strain>
    </source>
</reference>
<sequence length="882" mass="98842">MYERFTDRARKVMQLANQEAQRFNHEYIGTEHILLGLVKEGSGVAANVLKNLDVDLRKIRLEVEKLVQSGPEMVTVGKLPQTPRAKKVIEYSMEEARNLNHSYVGTEHILLGLLREQEGVAAQVLMNLGLKLEDVREEVLNLLGHGLEGAEVGERGGRGGEESSSSGSSSKSGKSKTPALDSFGRDLTELARKGELDPVIGRSREIERAIQILCRRTKNNPVLLGEAGVGKTAIVEGFAQKVIEGEVPEILADKRIVVLDLAMMVAGTKYRGQFEERIKAVMTEVRRVKNTILFIDELHTLVGAGGAEGAIDAANVLKPALARGEIQCIGATTLDEYRKYIEKDNALARRFQEIIVEPTGKDETIEILKGLRERYEEHHRVQITDDAVVAAVEMSERYITARCLPDKAIDVIDEAGARVRLRTMTRPPDLKEIDEEVEQLNKEKEDAVANQDFEKAANLRDQAEKLRKKKDQITQEWREKSQQTDGVVDEEVIAEVVSKMTGIPLTRLSTEDSMRLMKMEEELHKRVVSQDLAVSAVAKAVRRSRSGLKDPRRPTGSFIFAGPTGVGKTLLAKALAEYMFGDSDALVHIDMSEYMEKHNVSRLIGAPPGFVGYEEGGQLTEKIRRRPYAVVLFDEIEKAHPDVFNMLLQVMEEGRLTDSFGRNVDFRNTILIMTTNAGAEAIKNESAFGFQRSDSDASYESMKNRVMDQIQKVFRPEFLNRLDDTIIFRHLTRIDLKEVIDFELSKVRERLLERGLALELRDEAKEFLIRRGTDLDYGARPLRRAIEQRIEDPLSEELLRGAFEGKDTIVVKGILENSDGKSIDPKDMTVTEEGKMIDPDGKKVKVVRLEFVGENRGRNENKEEPVSASVGDGEDNKNDSDG</sequence>
<dbReference type="SUPFAM" id="SSF52540">
    <property type="entry name" value="P-loop containing nucleoside triphosphate hydrolases"/>
    <property type="match status" value="2"/>
</dbReference>
<dbReference type="Pfam" id="PF00004">
    <property type="entry name" value="AAA"/>
    <property type="match status" value="1"/>
</dbReference>
<evidence type="ECO:0000256" key="3">
    <source>
        <dbReference type="ARBA" id="ARBA00022840"/>
    </source>
</evidence>
<dbReference type="InterPro" id="IPR027417">
    <property type="entry name" value="P-loop_NTPase"/>
</dbReference>
<dbReference type="InterPro" id="IPR001943">
    <property type="entry name" value="UVR_dom"/>
</dbReference>
<feature type="compositionally biased region" description="Basic and acidic residues" evidence="7">
    <location>
        <begin position="854"/>
        <end position="865"/>
    </location>
</feature>
<dbReference type="GO" id="GO:0005737">
    <property type="term" value="C:cytoplasm"/>
    <property type="evidence" value="ECO:0007669"/>
    <property type="project" value="TreeGrafter"/>
</dbReference>
<dbReference type="PRINTS" id="PR00300">
    <property type="entry name" value="CLPPROTEASEA"/>
</dbReference>
<dbReference type="PROSITE" id="PS00870">
    <property type="entry name" value="CLPAB_1"/>
    <property type="match status" value="1"/>
</dbReference>
<dbReference type="GO" id="GO:0016887">
    <property type="term" value="F:ATP hydrolysis activity"/>
    <property type="evidence" value="ECO:0007669"/>
    <property type="project" value="InterPro"/>
</dbReference>
<evidence type="ECO:0000256" key="5">
    <source>
        <dbReference type="PROSITE-ProRule" id="PRU01251"/>
    </source>
</evidence>
<dbReference type="Proteomes" id="UP000324479">
    <property type="component" value="Unassembled WGS sequence"/>
</dbReference>
<dbReference type="InterPro" id="IPR019489">
    <property type="entry name" value="Clp_ATPase_C"/>
</dbReference>
<dbReference type="GO" id="GO:0006508">
    <property type="term" value="P:proteolysis"/>
    <property type="evidence" value="ECO:0007669"/>
    <property type="project" value="UniProtKB-KW"/>
</dbReference>
<dbReference type="AlphaFoldDB" id="A0A5M6DHX3"/>
<dbReference type="GO" id="GO:0008233">
    <property type="term" value="F:peptidase activity"/>
    <property type="evidence" value="ECO:0007669"/>
    <property type="project" value="UniProtKB-KW"/>
</dbReference>
<protein>
    <submittedName>
        <fullName evidence="10">ATP-dependent Clp protease ATP-binding subunit</fullName>
    </submittedName>
</protein>
<dbReference type="PANTHER" id="PTHR11638:SF18">
    <property type="entry name" value="HEAT SHOCK PROTEIN 104"/>
    <property type="match status" value="1"/>
</dbReference>
<evidence type="ECO:0000259" key="8">
    <source>
        <dbReference type="PROSITE" id="PS50151"/>
    </source>
</evidence>
<feature type="region of interest" description="Disordered" evidence="7">
    <location>
        <begin position="854"/>
        <end position="882"/>
    </location>
</feature>
<dbReference type="PROSITE" id="PS51903">
    <property type="entry name" value="CLP_R"/>
    <property type="match status" value="1"/>
</dbReference>
<proteinExistence type="predicted"/>
<evidence type="ECO:0000313" key="11">
    <source>
        <dbReference type="Proteomes" id="UP000324479"/>
    </source>
</evidence>
<evidence type="ECO:0000256" key="6">
    <source>
        <dbReference type="SAM" id="Coils"/>
    </source>
</evidence>
<dbReference type="InterPro" id="IPR003959">
    <property type="entry name" value="ATPase_AAA_core"/>
</dbReference>
<dbReference type="InterPro" id="IPR003593">
    <property type="entry name" value="AAA+_ATPase"/>
</dbReference>
<feature type="coiled-coil region" evidence="6">
    <location>
        <begin position="430"/>
        <end position="483"/>
    </location>
</feature>
<dbReference type="Gene3D" id="4.10.860.10">
    <property type="entry name" value="UVR domain"/>
    <property type="match status" value="1"/>
</dbReference>
<keyword evidence="10" id="KW-0378">Hydrolase</keyword>
<dbReference type="SUPFAM" id="SSF81923">
    <property type="entry name" value="Double Clp-N motif"/>
    <property type="match status" value="1"/>
</dbReference>
<dbReference type="Gene3D" id="1.10.1780.10">
    <property type="entry name" value="Clp, N-terminal domain"/>
    <property type="match status" value="1"/>
</dbReference>
<keyword evidence="3 10" id="KW-0067">ATP-binding</keyword>
<dbReference type="Pfam" id="PF10431">
    <property type="entry name" value="ClpB_D2-small"/>
    <property type="match status" value="1"/>
</dbReference>
<gene>
    <name evidence="10" type="ORF">FYK55_01565</name>
</gene>
<keyword evidence="11" id="KW-1185">Reference proteome</keyword>
<evidence type="ECO:0000256" key="2">
    <source>
        <dbReference type="ARBA" id="ARBA00022741"/>
    </source>
</evidence>
<feature type="compositionally biased region" description="Basic and acidic residues" evidence="7">
    <location>
        <begin position="152"/>
        <end position="161"/>
    </location>
</feature>
<dbReference type="Pfam" id="PF17871">
    <property type="entry name" value="AAA_lid_9"/>
    <property type="match status" value="1"/>
</dbReference>
<dbReference type="SMART" id="SM01086">
    <property type="entry name" value="ClpB_D2-small"/>
    <property type="match status" value="1"/>
</dbReference>
<dbReference type="InterPro" id="IPR004176">
    <property type="entry name" value="Clp_R_N"/>
</dbReference>
<organism evidence="10 11">
    <name type="scientific">Roseiconus nitratireducens</name>
    <dbReference type="NCBI Taxonomy" id="2605748"/>
    <lineage>
        <taxon>Bacteria</taxon>
        <taxon>Pseudomonadati</taxon>
        <taxon>Planctomycetota</taxon>
        <taxon>Planctomycetia</taxon>
        <taxon>Pirellulales</taxon>
        <taxon>Pirellulaceae</taxon>
        <taxon>Roseiconus</taxon>
    </lineage>
</organism>
<dbReference type="Gene3D" id="1.10.8.60">
    <property type="match status" value="2"/>
</dbReference>
<dbReference type="GO" id="GO:0005524">
    <property type="term" value="F:ATP binding"/>
    <property type="evidence" value="ECO:0007669"/>
    <property type="project" value="UniProtKB-KW"/>
</dbReference>
<dbReference type="InterPro" id="IPR050130">
    <property type="entry name" value="ClpA_ClpB"/>
</dbReference>
<feature type="domain" description="Clp R" evidence="9">
    <location>
        <begin position="2"/>
        <end position="145"/>
    </location>
</feature>
<keyword evidence="10" id="KW-0645">Protease</keyword>
<dbReference type="PROSITE" id="PS50151">
    <property type="entry name" value="UVR"/>
    <property type="match status" value="1"/>
</dbReference>
<evidence type="ECO:0000259" key="9">
    <source>
        <dbReference type="PROSITE" id="PS51903"/>
    </source>
</evidence>
<dbReference type="Pfam" id="PF07724">
    <property type="entry name" value="AAA_2"/>
    <property type="match status" value="1"/>
</dbReference>
<dbReference type="InterPro" id="IPR036628">
    <property type="entry name" value="Clp_N_dom_sf"/>
</dbReference>
<keyword evidence="2" id="KW-0547">Nucleotide-binding</keyword>
<dbReference type="PANTHER" id="PTHR11638">
    <property type="entry name" value="ATP-DEPENDENT CLP PROTEASE"/>
    <property type="match status" value="1"/>
</dbReference>
<accession>A0A5M6DHX3</accession>
<keyword evidence="4" id="KW-0143">Chaperone</keyword>
<dbReference type="InterPro" id="IPR041546">
    <property type="entry name" value="ClpA/ClpB_AAA_lid"/>
</dbReference>